<keyword evidence="1" id="KW-0805">Transcription regulation</keyword>
<dbReference type="Pfam" id="PF12833">
    <property type="entry name" value="HTH_18"/>
    <property type="match status" value="1"/>
</dbReference>
<dbReference type="Gene3D" id="2.60.120.10">
    <property type="entry name" value="Jelly Rolls"/>
    <property type="match status" value="1"/>
</dbReference>
<dbReference type="PANTHER" id="PTHR43280:SF2">
    <property type="entry name" value="HTH-TYPE TRANSCRIPTIONAL REGULATOR EXSA"/>
    <property type="match status" value="1"/>
</dbReference>
<organism evidence="5 6">
    <name type="scientific">Vallitalea pronyensis</name>
    <dbReference type="NCBI Taxonomy" id="1348613"/>
    <lineage>
        <taxon>Bacteria</taxon>
        <taxon>Bacillati</taxon>
        <taxon>Bacillota</taxon>
        <taxon>Clostridia</taxon>
        <taxon>Lachnospirales</taxon>
        <taxon>Vallitaleaceae</taxon>
        <taxon>Vallitalea</taxon>
    </lineage>
</organism>
<dbReference type="InterPro" id="IPR014710">
    <property type="entry name" value="RmlC-like_jellyroll"/>
</dbReference>
<dbReference type="InterPro" id="IPR009057">
    <property type="entry name" value="Homeodomain-like_sf"/>
</dbReference>
<evidence type="ECO:0000259" key="4">
    <source>
        <dbReference type="PROSITE" id="PS01124"/>
    </source>
</evidence>
<dbReference type="SUPFAM" id="SSF46689">
    <property type="entry name" value="Homeodomain-like"/>
    <property type="match status" value="2"/>
</dbReference>
<dbReference type="RefSeq" id="WP_212695689.1">
    <property type="nucleotide sequence ID" value="NZ_CP058649.1"/>
</dbReference>
<dbReference type="Proteomes" id="UP000683246">
    <property type="component" value="Chromosome"/>
</dbReference>
<evidence type="ECO:0000256" key="1">
    <source>
        <dbReference type="ARBA" id="ARBA00023015"/>
    </source>
</evidence>
<dbReference type="PROSITE" id="PS01124">
    <property type="entry name" value="HTH_ARAC_FAMILY_2"/>
    <property type="match status" value="1"/>
</dbReference>
<dbReference type="SMART" id="SM00342">
    <property type="entry name" value="HTH_ARAC"/>
    <property type="match status" value="1"/>
</dbReference>
<keyword evidence="3" id="KW-0804">Transcription</keyword>
<dbReference type="GO" id="GO:0003700">
    <property type="term" value="F:DNA-binding transcription factor activity"/>
    <property type="evidence" value="ECO:0007669"/>
    <property type="project" value="InterPro"/>
</dbReference>
<sequence length="280" mass="32748">MCPSTQYNPQSTLESTLTSLNHQTHMRIHTMYNVTVPSQWQITNRRNKDQHIIYVKGGQGWYDVEGQRIPLEAGRLIFVSNGCLHSSGADPHDLPRIMPIRFGFYDNTTLEQISVFHKPYYMTLVDYQGIAFLDTFRALYDYNSHVERLGNRQICHGLLTQIMVEFYHHMKEGTQKDNRSIAIKAYMDKHLHHQLKVEEMAKHLGLSAKHLSRIFKNHYGITPKQYLIAQIIRQANYYMADTSLSIGEIAHKLGYTDLYTFSKQYKKIMGYSPVHHRRQK</sequence>
<proteinExistence type="predicted"/>
<reference evidence="5" key="1">
    <citation type="submission" date="2020-07" db="EMBL/GenBank/DDBJ databases">
        <title>Vallitalea pronyensis genome.</title>
        <authorList>
            <person name="Postec A."/>
        </authorList>
    </citation>
    <scope>NUCLEOTIDE SEQUENCE</scope>
    <source>
        <strain evidence="5">FatNI3</strain>
    </source>
</reference>
<dbReference type="KEGG" id="vpy:HZI73_23040"/>
<dbReference type="Gene3D" id="1.10.10.60">
    <property type="entry name" value="Homeodomain-like"/>
    <property type="match status" value="2"/>
</dbReference>
<feature type="domain" description="HTH araC/xylS-type" evidence="4">
    <location>
        <begin position="181"/>
        <end position="279"/>
    </location>
</feature>
<evidence type="ECO:0000313" key="6">
    <source>
        <dbReference type="Proteomes" id="UP000683246"/>
    </source>
</evidence>
<gene>
    <name evidence="5" type="ORF">HZI73_23040</name>
</gene>
<dbReference type="GO" id="GO:0043565">
    <property type="term" value="F:sequence-specific DNA binding"/>
    <property type="evidence" value="ECO:0007669"/>
    <property type="project" value="InterPro"/>
</dbReference>
<dbReference type="EMBL" id="CP058649">
    <property type="protein sequence ID" value="QUI24990.1"/>
    <property type="molecule type" value="Genomic_DNA"/>
</dbReference>
<name>A0A8J8MNI2_9FIRM</name>
<dbReference type="InterPro" id="IPR037923">
    <property type="entry name" value="HTH-like"/>
</dbReference>
<evidence type="ECO:0000256" key="2">
    <source>
        <dbReference type="ARBA" id="ARBA00023125"/>
    </source>
</evidence>
<evidence type="ECO:0000256" key="3">
    <source>
        <dbReference type="ARBA" id="ARBA00023163"/>
    </source>
</evidence>
<dbReference type="InterPro" id="IPR003313">
    <property type="entry name" value="AraC-bd"/>
</dbReference>
<dbReference type="PANTHER" id="PTHR43280">
    <property type="entry name" value="ARAC-FAMILY TRANSCRIPTIONAL REGULATOR"/>
    <property type="match status" value="1"/>
</dbReference>
<dbReference type="SUPFAM" id="SSF51215">
    <property type="entry name" value="Regulatory protein AraC"/>
    <property type="match status" value="1"/>
</dbReference>
<accession>A0A8J8MNI2</accession>
<dbReference type="AlphaFoldDB" id="A0A8J8MNI2"/>
<protein>
    <submittedName>
        <fullName evidence="5">Helix-turn-helix transcriptional regulator</fullName>
    </submittedName>
</protein>
<evidence type="ECO:0000313" key="5">
    <source>
        <dbReference type="EMBL" id="QUI24990.1"/>
    </source>
</evidence>
<keyword evidence="2" id="KW-0238">DNA-binding</keyword>
<keyword evidence="6" id="KW-1185">Reference proteome</keyword>
<dbReference type="Pfam" id="PF02311">
    <property type="entry name" value="AraC_binding"/>
    <property type="match status" value="1"/>
</dbReference>
<dbReference type="InterPro" id="IPR018060">
    <property type="entry name" value="HTH_AraC"/>
</dbReference>